<protein>
    <submittedName>
        <fullName evidence="2">ANF_receptor domain-containing protein</fullName>
    </submittedName>
</protein>
<dbReference type="AlphaFoldDB" id="A0A1I7Y8J3"/>
<organism evidence="1 2">
    <name type="scientific">Steinernema glaseri</name>
    <dbReference type="NCBI Taxonomy" id="37863"/>
    <lineage>
        <taxon>Eukaryota</taxon>
        <taxon>Metazoa</taxon>
        <taxon>Ecdysozoa</taxon>
        <taxon>Nematoda</taxon>
        <taxon>Chromadorea</taxon>
        <taxon>Rhabditida</taxon>
        <taxon>Tylenchina</taxon>
        <taxon>Panagrolaimomorpha</taxon>
        <taxon>Strongyloidoidea</taxon>
        <taxon>Steinernematidae</taxon>
        <taxon>Steinernema</taxon>
    </lineage>
</organism>
<name>A0A1I7Y8J3_9BILA</name>
<sequence>MDPRPVLLLALLLPTSVPELRLGLIEADPFLVAVCSFALQKAHDRGVVKVLQIPTVSDLSVQEPVLLLNASGCAGEGAANAARLFFEERVSGIVASRCPEETLEIARFAYFERIPVLSRVGSLPDLFDNHQNPTLVATPLASVVGYGLAVEALLRHLGFRSVGPSGVGPS</sequence>
<evidence type="ECO:0000313" key="2">
    <source>
        <dbReference type="WBParaSite" id="L893_g13571.t1"/>
    </source>
</evidence>
<accession>A0A1I7Y8J3</accession>
<dbReference type="Gene3D" id="3.40.50.2300">
    <property type="match status" value="1"/>
</dbReference>
<reference evidence="2" key="1">
    <citation type="submission" date="2016-11" db="UniProtKB">
        <authorList>
            <consortium name="WormBaseParasite"/>
        </authorList>
    </citation>
    <scope>IDENTIFICATION</scope>
</reference>
<dbReference type="WBParaSite" id="L893_g13571.t1">
    <property type="protein sequence ID" value="L893_g13571.t1"/>
    <property type="gene ID" value="L893_g13571"/>
</dbReference>
<proteinExistence type="predicted"/>
<evidence type="ECO:0000313" key="1">
    <source>
        <dbReference type="Proteomes" id="UP000095287"/>
    </source>
</evidence>
<dbReference type="Proteomes" id="UP000095287">
    <property type="component" value="Unplaced"/>
</dbReference>
<dbReference type="SUPFAM" id="SSF53822">
    <property type="entry name" value="Periplasmic binding protein-like I"/>
    <property type="match status" value="1"/>
</dbReference>
<keyword evidence="1" id="KW-1185">Reference proteome</keyword>
<dbReference type="InterPro" id="IPR028082">
    <property type="entry name" value="Peripla_BP_I"/>
</dbReference>